<dbReference type="EMBL" id="CP126660">
    <property type="protein sequence ID" value="WKA01048.1"/>
    <property type="molecule type" value="Genomic_DNA"/>
</dbReference>
<feature type="repeat" description="PPR" evidence="2">
    <location>
        <begin position="321"/>
        <end position="355"/>
    </location>
</feature>
<evidence type="ECO:0000256" key="2">
    <source>
        <dbReference type="PROSITE-ProRule" id="PRU00708"/>
    </source>
</evidence>
<dbReference type="PROSITE" id="PS51375">
    <property type="entry name" value="PPR"/>
    <property type="match status" value="10"/>
</dbReference>
<evidence type="ECO:0008006" key="5">
    <source>
        <dbReference type="Google" id="ProtNLM"/>
    </source>
</evidence>
<dbReference type="Proteomes" id="UP001227230">
    <property type="component" value="Chromosome 13"/>
</dbReference>
<feature type="repeat" description="PPR" evidence="2">
    <location>
        <begin position="493"/>
        <end position="527"/>
    </location>
</feature>
<dbReference type="Gene3D" id="1.25.40.10">
    <property type="entry name" value="Tetratricopeptide repeat domain"/>
    <property type="match status" value="6"/>
</dbReference>
<organism evidence="3 4">
    <name type="scientific">Vitis vinifera</name>
    <name type="common">Grape</name>
    <dbReference type="NCBI Taxonomy" id="29760"/>
    <lineage>
        <taxon>Eukaryota</taxon>
        <taxon>Viridiplantae</taxon>
        <taxon>Streptophyta</taxon>
        <taxon>Embryophyta</taxon>
        <taxon>Tracheophyta</taxon>
        <taxon>Spermatophyta</taxon>
        <taxon>Magnoliopsida</taxon>
        <taxon>eudicotyledons</taxon>
        <taxon>Gunneridae</taxon>
        <taxon>Pentapetalae</taxon>
        <taxon>rosids</taxon>
        <taxon>Vitales</taxon>
        <taxon>Vitaceae</taxon>
        <taxon>Viteae</taxon>
        <taxon>Vitis</taxon>
    </lineage>
</organism>
<dbReference type="InterPro" id="IPR002885">
    <property type="entry name" value="PPR_rpt"/>
</dbReference>
<feature type="repeat" description="PPR" evidence="2">
    <location>
        <begin position="458"/>
        <end position="492"/>
    </location>
</feature>
<reference evidence="3 4" key="1">
    <citation type="journal article" date="2023" name="Hortic Res">
        <title>The complete reference genome for grapevine (Vitis vinifera L.) genetics and breeding.</title>
        <authorList>
            <person name="Shi X."/>
            <person name="Cao S."/>
            <person name="Wang X."/>
            <person name="Huang S."/>
            <person name="Wang Y."/>
            <person name="Liu Z."/>
            <person name="Liu W."/>
            <person name="Leng X."/>
            <person name="Peng Y."/>
            <person name="Wang N."/>
            <person name="Wang Y."/>
            <person name="Ma Z."/>
            <person name="Xu X."/>
            <person name="Zhang F."/>
            <person name="Xue H."/>
            <person name="Zhong H."/>
            <person name="Wang Y."/>
            <person name="Zhang K."/>
            <person name="Velt A."/>
            <person name="Avia K."/>
            <person name="Holtgrawe D."/>
            <person name="Grimplet J."/>
            <person name="Matus J.T."/>
            <person name="Ware D."/>
            <person name="Wu X."/>
            <person name="Wang H."/>
            <person name="Liu C."/>
            <person name="Fang Y."/>
            <person name="Rustenholz C."/>
            <person name="Cheng Z."/>
            <person name="Xiao H."/>
            <person name="Zhou Y."/>
        </authorList>
    </citation>
    <scope>NUCLEOTIDE SEQUENCE [LARGE SCALE GENOMIC DNA]</scope>
    <source>
        <strain evidence="4">cv. Pinot noir / PN40024</strain>
        <tissue evidence="3">Leaf</tissue>
    </source>
</reference>
<dbReference type="Pfam" id="PF20431">
    <property type="entry name" value="E_motif"/>
    <property type="match status" value="1"/>
</dbReference>
<feature type="repeat" description="PPR" evidence="2">
    <location>
        <begin position="731"/>
        <end position="765"/>
    </location>
</feature>
<proteinExistence type="predicted"/>
<gene>
    <name evidence="3" type="ORF">VitviT2T_019352</name>
</gene>
<protein>
    <recommendedName>
        <fullName evidence="5">Pentatricopeptide repeat-containing protein</fullName>
    </recommendedName>
</protein>
<dbReference type="InterPro" id="IPR046960">
    <property type="entry name" value="PPR_At4g14850-like_plant"/>
</dbReference>
<dbReference type="Pfam" id="PF13041">
    <property type="entry name" value="PPR_2"/>
    <property type="match status" value="3"/>
</dbReference>
<dbReference type="Pfam" id="PF01535">
    <property type="entry name" value="PPR"/>
    <property type="match status" value="5"/>
</dbReference>
<evidence type="ECO:0000256" key="1">
    <source>
        <dbReference type="ARBA" id="ARBA00022737"/>
    </source>
</evidence>
<dbReference type="PANTHER" id="PTHR47926">
    <property type="entry name" value="PENTATRICOPEPTIDE REPEAT-CONTAINING PROTEIN"/>
    <property type="match status" value="1"/>
</dbReference>
<feature type="repeat" description="PPR" evidence="2">
    <location>
        <begin position="119"/>
        <end position="153"/>
    </location>
</feature>
<feature type="repeat" description="PPR" evidence="2">
    <location>
        <begin position="629"/>
        <end position="663"/>
    </location>
</feature>
<dbReference type="InterPro" id="IPR046848">
    <property type="entry name" value="E_motif"/>
</dbReference>
<dbReference type="NCBIfam" id="TIGR00756">
    <property type="entry name" value="PPR"/>
    <property type="match status" value="8"/>
</dbReference>
<feature type="repeat" description="PPR" evidence="2">
    <location>
        <begin position="594"/>
        <end position="628"/>
    </location>
</feature>
<evidence type="ECO:0000313" key="3">
    <source>
        <dbReference type="EMBL" id="WKA01048.1"/>
    </source>
</evidence>
<keyword evidence="4" id="KW-1185">Reference proteome</keyword>
<feature type="repeat" description="PPR" evidence="2">
    <location>
        <begin position="53"/>
        <end position="87"/>
    </location>
</feature>
<keyword evidence="1" id="KW-0677">Repeat</keyword>
<sequence>MQASLRLLHKSFCSWHQPPSTAEKLFLLSSRGHLDEAIRILRSNPSPNFPQLSSETYLSLIRSCIKFKAFSQGKEIHKHMVNAGFEPSLALLNNIMIMYSKFGDFGETFKVFEGMGERNLFSWTVMIGACSKNGDAEKAIELYGKMISSGVKADCFLYPLVLKSCGAVKDLRRGQCAHGEVLITGLLGDVVVMNSLIDMYMKCEMVDDSERVFDEMDIRDVITWTTMIVGYMQMGRGLEGLELLKEMLNSQVRPSSATLAGVLPLFSDLGYLELAKQIHGLAAVTGFEYEKHVGTALVDVYGNCGGLYFGRLVFDRVKEKDVSCWNTMIKSYVQANLSDEAISLLKFMHLDGIHPVKSTWYCFFPHYSKSKFSIHKFLKLIKCLEHAGVKPGVVPDTLLDQMYENVENVGRVKELHLFFKRSGGISNSSVGSSLVRMYSKFAVLEPAQEIFSCLGVKELDSWNSILACYAHNGYANKASELFNKMRKTGIEPNVRSWNTLIAGFVDVGDFEAALETFSEMKWTNQRPNLESYNLVLPIIESSASSMIGKQLHCMLLRSEGEINKFLCTAFINMYGSSENASYAIKLFDSMDSKDLVSWNSIISCLMKGGFLNEASRIFHEMEVAGIEGNTITWTTLVAGYAQHGLVDESLKHFRELQLKGLKPNSITIASILPACAQSATLSHGKSIHGYIIRNEIISEDLFVSNALIDMYIKCGLLEYSEQVFRRLHRKDIISWNTIIQGYVIHGRAKTALSSFYQMLDEGFEPDGITFAGVLSACSQAGMVNEGWEHFNNMDPKYGLIPTGKHYTCIVDLLGRAGLFEDARNFIYQMSLQPTASLWGALLSACKMHRNVEMAELAASHLLELQPENSENYMILSDIYAKARRCDDFNRINKMMEDHEARKLPGCSWIEIGNSVYSFTPENLLNRDIKEEVITMLLLLKKLMIMVEEGPHGSTISGLFSFLSS</sequence>
<feature type="repeat" description="PPR" evidence="2">
    <location>
        <begin position="189"/>
        <end position="219"/>
    </location>
</feature>
<dbReference type="InterPro" id="IPR011990">
    <property type="entry name" value="TPR-like_helical_dom_sf"/>
</dbReference>
<evidence type="ECO:0000313" key="4">
    <source>
        <dbReference type="Proteomes" id="UP001227230"/>
    </source>
</evidence>
<feature type="repeat" description="PPR" evidence="2">
    <location>
        <begin position="220"/>
        <end position="254"/>
    </location>
</feature>
<dbReference type="PANTHER" id="PTHR47926:SF347">
    <property type="entry name" value="PENTATRICOPEPTIDE REPEAT-CONTAINING PROTEIN"/>
    <property type="match status" value="1"/>
</dbReference>
<name>A0ABY9D2B3_VITVI</name>
<accession>A0ABY9D2B3</accession>